<dbReference type="InterPro" id="IPR004843">
    <property type="entry name" value="Calcineurin-like_PHP"/>
</dbReference>
<dbReference type="Proteomes" id="UP001321047">
    <property type="component" value="Unassembled WGS sequence"/>
</dbReference>
<evidence type="ECO:0000259" key="1">
    <source>
        <dbReference type="Pfam" id="PF00149"/>
    </source>
</evidence>
<dbReference type="PANTHER" id="PTHR39323:SF1">
    <property type="entry name" value="BLR1149 PROTEIN"/>
    <property type="match status" value="1"/>
</dbReference>
<evidence type="ECO:0000313" key="2">
    <source>
        <dbReference type="EMBL" id="MCU4750582.1"/>
    </source>
</evidence>
<accession>A0AAP3E5C2</accession>
<proteinExistence type="predicted"/>
<sequence length="271" mass="29694">MTEDDHTLETTDYRPPGLDTHSITFLERALYLQRSDTLVVSDLHLGRGAASNVDAPVDDDGDTLARLESLVSLTEPETVVVAGDCLHAFSTLPRGVDWSVTRLERLVADADADLVITPGNHDGMLESVYDGPRPKLYRPGPGTVVCHGHERPELEDKVDERLGLRDEQQAPEFSSERPALYIVGHDHPALSIGGRKRPCLLFGPGCVDGADVLMLPAFTKSAAGMTVNRLRGSDFQCPLVSNPDRWYPGVYDSRLAAVRWFPPLGQCRSLL</sequence>
<protein>
    <submittedName>
        <fullName evidence="2">Metallophosphoesterase</fullName>
    </submittedName>
</protein>
<dbReference type="PANTHER" id="PTHR39323">
    <property type="entry name" value="BLR1149 PROTEIN"/>
    <property type="match status" value="1"/>
</dbReference>
<organism evidence="2 3">
    <name type="scientific">Natronosalvus hydrolyticus</name>
    <dbReference type="NCBI Taxonomy" id="2979988"/>
    <lineage>
        <taxon>Archaea</taxon>
        <taxon>Methanobacteriati</taxon>
        <taxon>Methanobacteriota</taxon>
        <taxon>Stenosarchaea group</taxon>
        <taxon>Halobacteria</taxon>
        <taxon>Halobacteriales</taxon>
        <taxon>Natrialbaceae</taxon>
        <taxon>Natronosalvus</taxon>
    </lineage>
</organism>
<dbReference type="InterPro" id="IPR029052">
    <property type="entry name" value="Metallo-depent_PP-like"/>
</dbReference>
<gene>
    <name evidence="2" type="ORF">OB919_01070</name>
</gene>
<name>A0AAP3E5C2_9EURY</name>
<dbReference type="AlphaFoldDB" id="A0AAP3E5C2"/>
<reference evidence="2 3" key="1">
    <citation type="submission" date="2022-09" db="EMBL/GenBank/DDBJ databases">
        <title>Enrichment on poylsaccharides allowed isolation of novel metabolic and taxonomic groups of Haloarchaea.</title>
        <authorList>
            <person name="Sorokin D.Y."/>
            <person name="Elcheninov A.G."/>
            <person name="Khizhniak T.V."/>
            <person name="Kolganova T.V."/>
            <person name="Kublanov I.V."/>
        </authorList>
    </citation>
    <scope>NUCLEOTIDE SEQUENCE [LARGE SCALE GENOMIC DNA]</scope>
    <source>
        <strain evidence="2 3">AArc-curdl1</strain>
    </source>
</reference>
<dbReference type="Gene3D" id="3.60.21.10">
    <property type="match status" value="1"/>
</dbReference>
<dbReference type="RefSeq" id="WP_342805505.1">
    <property type="nucleotide sequence ID" value="NZ_JAOPJZ010000001.1"/>
</dbReference>
<dbReference type="SUPFAM" id="SSF56300">
    <property type="entry name" value="Metallo-dependent phosphatases"/>
    <property type="match status" value="1"/>
</dbReference>
<feature type="domain" description="Calcineurin-like phosphoesterase" evidence="1">
    <location>
        <begin position="38"/>
        <end position="130"/>
    </location>
</feature>
<dbReference type="GO" id="GO:0016787">
    <property type="term" value="F:hydrolase activity"/>
    <property type="evidence" value="ECO:0007669"/>
    <property type="project" value="InterPro"/>
</dbReference>
<keyword evidence="3" id="KW-1185">Reference proteome</keyword>
<dbReference type="Pfam" id="PF00149">
    <property type="entry name" value="Metallophos"/>
    <property type="match status" value="1"/>
</dbReference>
<dbReference type="EMBL" id="JAOPJZ010000001">
    <property type="protein sequence ID" value="MCU4750582.1"/>
    <property type="molecule type" value="Genomic_DNA"/>
</dbReference>
<evidence type="ECO:0000313" key="3">
    <source>
        <dbReference type="Proteomes" id="UP001321047"/>
    </source>
</evidence>
<comment type="caution">
    <text evidence="2">The sequence shown here is derived from an EMBL/GenBank/DDBJ whole genome shotgun (WGS) entry which is preliminary data.</text>
</comment>